<keyword evidence="1" id="KW-0812">Transmembrane</keyword>
<dbReference type="Proteomes" id="UP000034793">
    <property type="component" value="Unassembled WGS sequence"/>
</dbReference>
<feature type="transmembrane region" description="Helical" evidence="1">
    <location>
        <begin position="120"/>
        <end position="140"/>
    </location>
</feature>
<name>A0A0G0PJX1_9BACT</name>
<dbReference type="EMBL" id="LBXL01000055">
    <property type="protein sequence ID" value="KKR28198.1"/>
    <property type="molecule type" value="Genomic_DNA"/>
</dbReference>
<organism evidence="2 3">
    <name type="scientific">Candidatus Woesebacteria bacterium GW2011_GWA1_39_8</name>
    <dbReference type="NCBI Taxonomy" id="1618552"/>
    <lineage>
        <taxon>Bacteria</taxon>
        <taxon>Candidatus Woeseibacteriota</taxon>
    </lineage>
</organism>
<protein>
    <submittedName>
        <fullName evidence="2">Uncharacterized protein</fullName>
    </submittedName>
</protein>
<evidence type="ECO:0000313" key="3">
    <source>
        <dbReference type="Proteomes" id="UP000034793"/>
    </source>
</evidence>
<dbReference type="AlphaFoldDB" id="A0A0G0PJX1"/>
<feature type="transmembrane region" description="Helical" evidence="1">
    <location>
        <begin position="6"/>
        <end position="29"/>
    </location>
</feature>
<reference evidence="2 3" key="1">
    <citation type="journal article" date="2015" name="Nature">
        <title>rRNA introns, odd ribosomes, and small enigmatic genomes across a large radiation of phyla.</title>
        <authorList>
            <person name="Brown C.T."/>
            <person name="Hug L.A."/>
            <person name="Thomas B.C."/>
            <person name="Sharon I."/>
            <person name="Castelle C.J."/>
            <person name="Singh A."/>
            <person name="Wilkins M.J."/>
            <person name="Williams K.H."/>
            <person name="Banfield J.F."/>
        </authorList>
    </citation>
    <scope>NUCLEOTIDE SEQUENCE [LARGE SCALE GENOMIC DNA]</scope>
</reference>
<feature type="transmembrane region" description="Helical" evidence="1">
    <location>
        <begin position="41"/>
        <end position="58"/>
    </location>
</feature>
<gene>
    <name evidence="2" type="ORF">UT61_C0055G0003</name>
</gene>
<comment type="caution">
    <text evidence="2">The sequence shown here is derived from an EMBL/GenBank/DDBJ whole genome shotgun (WGS) entry which is preliminary data.</text>
</comment>
<evidence type="ECO:0000313" key="2">
    <source>
        <dbReference type="EMBL" id="KKR28198.1"/>
    </source>
</evidence>
<evidence type="ECO:0000256" key="1">
    <source>
        <dbReference type="SAM" id="Phobius"/>
    </source>
</evidence>
<feature type="transmembrane region" description="Helical" evidence="1">
    <location>
        <begin position="70"/>
        <end position="88"/>
    </location>
</feature>
<feature type="transmembrane region" description="Helical" evidence="1">
    <location>
        <begin position="147"/>
        <end position="165"/>
    </location>
</feature>
<accession>A0A0G0PJX1</accession>
<keyword evidence="1" id="KW-0472">Membrane</keyword>
<feature type="transmembrane region" description="Helical" evidence="1">
    <location>
        <begin position="95"/>
        <end position="114"/>
    </location>
</feature>
<feature type="transmembrane region" description="Helical" evidence="1">
    <location>
        <begin position="177"/>
        <end position="196"/>
    </location>
</feature>
<sequence length="207" mass="23169">MFGFTGIFGIIAGYVGAVILIISLFVYLFAIKKGKVTSNRVTWGVWILVNALFCASYYESVGLVSSIWVPLVYLISTIIIFLFLLAYGASGEWTWVEKVCLVGVGVILMLWIIFRAPLTTLTLTMMIDILGAIPLIVAVWKNPEIDYGPAWYFGFGANAINLLAIEHWDYANASYPLYLTILTLTVSVLIRFPRFLRTQKTSVFVKT</sequence>
<keyword evidence="1" id="KW-1133">Transmembrane helix</keyword>
<proteinExistence type="predicted"/>